<feature type="coiled-coil region" evidence="16">
    <location>
        <begin position="236"/>
        <end position="381"/>
    </location>
</feature>
<dbReference type="Pfam" id="PF02706">
    <property type="entry name" value="Wzz"/>
    <property type="match status" value="1"/>
</dbReference>
<keyword evidence="12 18" id="KW-1133">Transmembrane helix</keyword>
<evidence type="ECO:0000313" key="22">
    <source>
        <dbReference type="EMBL" id="ADL00457.1"/>
    </source>
</evidence>
<evidence type="ECO:0000256" key="14">
    <source>
        <dbReference type="ARBA" id="ARBA00023137"/>
    </source>
</evidence>
<evidence type="ECO:0000256" key="10">
    <source>
        <dbReference type="ARBA" id="ARBA00022777"/>
    </source>
</evidence>
<dbReference type="BioCyc" id="BSUB633149:G1GM8-1143-MONOMER"/>
<comment type="similarity">
    <text evidence="2">Belongs to the CpsD/CapB family.</text>
</comment>
<evidence type="ECO:0000256" key="8">
    <source>
        <dbReference type="ARBA" id="ARBA00022692"/>
    </source>
</evidence>
<evidence type="ECO:0000256" key="11">
    <source>
        <dbReference type="ARBA" id="ARBA00022840"/>
    </source>
</evidence>
<evidence type="ECO:0000256" key="6">
    <source>
        <dbReference type="ARBA" id="ARBA00022519"/>
    </source>
</evidence>
<evidence type="ECO:0000259" key="19">
    <source>
        <dbReference type="Pfam" id="PF02706"/>
    </source>
</evidence>
<keyword evidence="8 18" id="KW-0812">Transmembrane</keyword>
<sequence>MNNLMPIRAPGARPAQSGDMDGAAPEGVDLQRLIALFRRRLPLFLAVGLVVMVGAVIVTVRSTPLYTATSSLMINTRTETVVDAQAVLSGLSADTGVVDTEIEILKSRQLAQRVVETLKLEDDAEFNPALAEPGPIASVVGGIGTLFGAAAPDAARAQLTAVQAQKQKERVVDNVLGRLSVRRSGLTYVMNVGFTSRDPAKAARIANTFAERYLLEQLEAKFDATRQANSWLNTRLGELRGEVQQAEAAVEQYRTANNLLSASGATLTEQEISTYNQQLATVRATQAEAEARLRTARAQLSAGSNGDDVGEALGSQVVQQLRAQRAEVSGRVADLTSRYGPRHPDMLRAERELADIDAQIQAEIRRIISNLEAQVQVARERTGSMAGSLGSARGTLAANNAAGVRLNELQRNAESVKTLYESFLGRFQETSGSEGIEESDARIVSPAAIPTRASSPNVPLNLTLGLVLAMGAGFAAVVLAIMLDTGIITGEDIEHKFGLPHLGSVPLLSSVADPQDRDETPADYIIQKPLSSFAEAVRAMRASILFSRIGHTIQVITLTSALPSEGKTTTALCLARVAAQSGLRVILVDCDLRRRNVNRLLGVEPESGLVEVLNRTVSLDQATLLDEPSGARILPLAKNSFTPKDVFGTAAMDELLVHLRAQFDLVILDTAPVLAVSDTRLVAAKSDAVVFLARWRKTPEKAISASIRILEQSGAHIAGVGMTQVDMKAQARYGYGDAGYYYGDYKKYYAA</sequence>
<dbReference type="Gene3D" id="3.40.50.300">
    <property type="entry name" value="P-loop containing nucleotide triphosphate hydrolases"/>
    <property type="match status" value="1"/>
</dbReference>
<dbReference type="EC" id="2.7.10.2" evidence="4"/>
<evidence type="ECO:0000256" key="12">
    <source>
        <dbReference type="ARBA" id="ARBA00022989"/>
    </source>
</evidence>
<feature type="transmembrane region" description="Helical" evidence="18">
    <location>
        <begin position="41"/>
        <end position="60"/>
    </location>
</feature>
<dbReference type="FunCoup" id="D9QP24">
    <property type="interactions" value="320"/>
</dbReference>
<accession>D9QP24</accession>
<evidence type="ECO:0000256" key="18">
    <source>
        <dbReference type="SAM" id="Phobius"/>
    </source>
</evidence>
<dbReference type="GO" id="GO:0005886">
    <property type="term" value="C:plasma membrane"/>
    <property type="evidence" value="ECO:0007669"/>
    <property type="project" value="UniProtKB-SubCell"/>
</dbReference>
<feature type="region of interest" description="Disordered" evidence="17">
    <location>
        <begin position="1"/>
        <end position="22"/>
    </location>
</feature>
<dbReference type="OrthoDB" id="230260at2"/>
<evidence type="ECO:0000256" key="3">
    <source>
        <dbReference type="ARBA" id="ARBA00008883"/>
    </source>
</evidence>
<dbReference type="AlphaFoldDB" id="D9QP24"/>
<dbReference type="eggNOG" id="COG0489">
    <property type="taxonomic scope" value="Bacteria"/>
</dbReference>
<dbReference type="InterPro" id="IPR050445">
    <property type="entry name" value="Bact_polysacc_biosynth/exp"/>
</dbReference>
<keyword evidence="23" id="KW-1185">Reference proteome</keyword>
<dbReference type="Proteomes" id="UP000002696">
    <property type="component" value="Chromosome"/>
</dbReference>
<proteinExistence type="inferred from homology"/>
<keyword evidence="7" id="KW-0808">Transferase</keyword>
<dbReference type="PANTHER" id="PTHR32309">
    <property type="entry name" value="TYROSINE-PROTEIN KINASE"/>
    <property type="match status" value="1"/>
</dbReference>
<evidence type="ECO:0000256" key="9">
    <source>
        <dbReference type="ARBA" id="ARBA00022741"/>
    </source>
</evidence>
<dbReference type="InterPro" id="IPR025669">
    <property type="entry name" value="AAA_dom"/>
</dbReference>
<feature type="domain" description="AAA" evidence="20">
    <location>
        <begin position="565"/>
        <end position="684"/>
    </location>
</feature>
<evidence type="ECO:0000256" key="15">
    <source>
        <dbReference type="ARBA" id="ARBA00051245"/>
    </source>
</evidence>
<evidence type="ECO:0000259" key="21">
    <source>
        <dbReference type="Pfam" id="PF13807"/>
    </source>
</evidence>
<evidence type="ECO:0000256" key="4">
    <source>
        <dbReference type="ARBA" id="ARBA00011903"/>
    </source>
</evidence>
<dbReference type="InterPro" id="IPR027417">
    <property type="entry name" value="P-loop_NTPase"/>
</dbReference>
<protein>
    <recommendedName>
        <fullName evidence="4">non-specific protein-tyrosine kinase</fullName>
        <ecNumber evidence="4">2.7.10.2</ecNumber>
    </recommendedName>
</protein>
<evidence type="ECO:0000256" key="1">
    <source>
        <dbReference type="ARBA" id="ARBA00004429"/>
    </source>
</evidence>
<keyword evidence="6" id="KW-0997">Cell inner membrane</keyword>
<dbReference type="HOGENOM" id="CLU_009912_2_0_5"/>
<dbReference type="InParanoid" id="D9QP24"/>
<evidence type="ECO:0000259" key="20">
    <source>
        <dbReference type="Pfam" id="PF13614"/>
    </source>
</evidence>
<evidence type="ECO:0000313" key="23">
    <source>
        <dbReference type="Proteomes" id="UP000002696"/>
    </source>
</evidence>
<feature type="domain" description="Tyrosine-protein kinase G-rich" evidence="21">
    <location>
        <begin position="408"/>
        <end position="479"/>
    </location>
</feature>
<keyword evidence="16" id="KW-0175">Coiled coil</keyword>
<reference evidence="23" key="1">
    <citation type="journal article" date="2011" name="J. Bacteriol.">
        <title>Genome sequences of eight morphologically diverse alphaproteobacteria.</title>
        <authorList>
            <consortium name="US DOE Joint Genome Institute"/>
            <person name="Brown P.J."/>
            <person name="Kysela D.T."/>
            <person name="Buechlein A."/>
            <person name="Hemmerich C."/>
            <person name="Brun Y.V."/>
        </authorList>
    </citation>
    <scope>NUCLEOTIDE SEQUENCE [LARGE SCALE GENOMIC DNA]</scope>
    <source>
        <strain evidence="23">ATCC 15264 / DSM 4735 / LMG 14903 / NBRC 16000 / CB 81</strain>
    </source>
</reference>
<dbReference type="EMBL" id="CP002102">
    <property type="protein sequence ID" value="ADL00457.1"/>
    <property type="molecule type" value="Genomic_DNA"/>
</dbReference>
<gene>
    <name evidence="22" type="ordered locus">Bresu_1145</name>
</gene>
<dbReference type="Pfam" id="PF13614">
    <property type="entry name" value="AAA_31"/>
    <property type="match status" value="1"/>
</dbReference>
<keyword evidence="11" id="KW-0067">ATP-binding</keyword>
<evidence type="ECO:0000256" key="16">
    <source>
        <dbReference type="SAM" id="Coils"/>
    </source>
</evidence>
<evidence type="ECO:0000256" key="5">
    <source>
        <dbReference type="ARBA" id="ARBA00022475"/>
    </source>
</evidence>
<keyword evidence="14" id="KW-0829">Tyrosine-protein kinase</keyword>
<dbReference type="PANTHER" id="PTHR32309:SF13">
    <property type="entry name" value="FERRIC ENTEROBACTIN TRANSPORT PROTEIN FEPE"/>
    <property type="match status" value="1"/>
</dbReference>
<dbReference type="SUPFAM" id="SSF52540">
    <property type="entry name" value="P-loop containing nucleoside triphosphate hydrolases"/>
    <property type="match status" value="1"/>
</dbReference>
<dbReference type="eggNOG" id="COG3206">
    <property type="taxonomic scope" value="Bacteria"/>
</dbReference>
<dbReference type="GO" id="GO:0004713">
    <property type="term" value="F:protein tyrosine kinase activity"/>
    <property type="evidence" value="ECO:0007669"/>
    <property type="project" value="TreeGrafter"/>
</dbReference>
<evidence type="ECO:0000256" key="17">
    <source>
        <dbReference type="SAM" id="MobiDB-lite"/>
    </source>
</evidence>
<evidence type="ECO:0000256" key="2">
    <source>
        <dbReference type="ARBA" id="ARBA00007316"/>
    </source>
</evidence>
<comment type="similarity">
    <text evidence="3">Belongs to the etk/wzc family.</text>
</comment>
<dbReference type="KEGG" id="bsb:Bresu_1145"/>
<name>D9QP24_BRESC</name>
<dbReference type="InterPro" id="IPR005702">
    <property type="entry name" value="Wzc-like_C"/>
</dbReference>
<evidence type="ECO:0000256" key="7">
    <source>
        <dbReference type="ARBA" id="ARBA00022679"/>
    </source>
</evidence>
<evidence type="ECO:0000256" key="13">
    <source>
        <dbReference type="ARBA" id="ARBA00023136"/>
    </source>
</evidence>
<organism evidence="22 23">
    <name type="scientific">Brevundimonas subvibrioides (strain ATCC 15264 / DSM 4735 / LMG 14903 / NBRC 16000 / CB 81)</name>
    <name type="common">Caulobacter subvibrioides</name>
    <dbReference type="NCBI Taxonomy" id="633149"/>
    <lineage>
        <taxon>Bacteria</taxon>
        <taxon>Pseudomonadati</taxon>
        <taxon>Pseudomonadota</taxon>
        <taxon>Alphaproteobacteria</taxon>
        <taxon>Caulobacterales</taxon>
        <taxon>Caulobacteraceae</taxon>
        <taxon>Brevundimonas</taxon>
    </lineage>
</organism>
<dbReference type="CDD" id="cd05387">
    <property type="entry name" value="BY-kinase"/>
    <property type="match status" value="1"/>
</dbReference>
<dbReference type="InterPro" id="IPR003856">
    <property type="entry name" value="LPS_length_determ_N"/>
</dbReference>
<dbReference type="Pfam" id="PF13807">
    <property type="entry name" value="GNVR"/>
    <property type="match status" value="1"/>
</dbReference>
<keyword evidence="9" id="KW-0547">Nucleotide-binding</keyword>
<comment type="catalytic activity">
    <reaction evidence="15">
        <text>L-tyrosyl-[protein] + ATP = O-phospho-L-tyrosyl-[protein] + ADP + H(+)</text>
        <dbReference type="Rhea" id="RHEA:10596"/>
        <dbReference type="Rhea" id="RHEA-COMP:10136"/>
        <dbReference type="Rhea" id="RHEA-COMP:20101"/>
        <dbReference type="ChEBI" id="CHEBI:15378"/>
        <dbReference type="ChEBI" id="CHEBI:30616"/>
        <dbReference type="ChEBI" id="CHEBI:46858"/>
        <dbReference type="ChEBI" id="CHEBI:61978"/>
        <dbReference type="ChEBI" id="CHEBI:456216"/>
        <dbReference type="EC" id="2.7.10.2"/>
    </reaction>
</comment>
<dbReference type="STRING" id="633149.Bresu_1145"/>
<keyword evidence="13 18" id="KW-0472">Membrane</keyword>
<keyword evidence="5" id="KW-1003">Cell membrane</keyword>
<comment type="subcellular location">
    <subcellularLocation>
        <location evidence="1">Cell inner membrane</location>
        <topology evidence="1">Multi-pass membrane protein</topology>
    </subcellularLocation>
</comment>
<feature type="domain" description="Polysaccharide chain length determinant N-terminal" evidence="19">
    <location>
        <begin position="28"/>
        <end position="117"/>
    </location>
</feature>
<dbReference type="RefSeq" id="WP_013268560.1">
    <property type="nucleotide sequence ID" value="NC_014375.1"/>
</dbReference>
<dbReference type="InterPro" id="IPR032807">
    <property type="entry name" value="GNVR"/>
</dbReference>
<keyword evidence="10" id="KW-0418">Kinase</keyword>